<protein>
    <submittedName>
        <fullName evidence="1">Uncharacterized protein</fullName>
    </submittedName>
</protein>
<dbReference type="Proteomes" id="UP000231456">
    <property type="component" value="Unassembled WGS sequence"/>
</dbReference>
<accession>A0A2M8F8Q9</accession>
<comment type="caution">
    <text evidence="1">The sequence shown here is derived from an EMBL/GenBank/DDBJ whole genome shotgun (WGS) entry which is preliminary data.</text>
</comment>
<reference evidence="2" key="1">
    <citation type="submission" date="2017-09" db="EMBL/GenBank/DDBJ databases">
        <title>Depth-based differentiation of microbial function through sediment-hosted aquifers and enrichment of novel symbionts in the deep terrestrial subsurface.</title>
        <authorList>
            <person name="Probst A.J."/>
            <person name="Ladd B."/>
            <person name="Jarett J.K."/>
            <person name="Geller-Mcgrath D.E."/>
            <person name="Sieber C.M.K."/>
            <person name="Emerson J.B."/>
            <person name="Anantharaman K."/>
            <person name="Thomas B.C."/>
            <person name="Malmstrom R."/>
            <person name="Stieglmeier M."/>
            <person name="Klingl A."/>
            <person name="Woyke T."/>
            <person name="Ryan C.M."/>
            <person name="Banfield J.F."/>
        </authorList>
    </citation>
    <scope>NUCLEOTIDE SEQUENCE [LARGE SCALE GENOMIC DNA]</scope>
</reference>
<name>A0A2M8F8Q9_9BACT</name>
<organism evidence="1 2">
    <name type="scientific">Candidatus Magasanikbacteria bacterium CG_4_9_14_0_2_um_filter_42_11</name>
    <dbReference type="NCBI Taxonomy" id="1974643"/>
    <lineage>
        <taxon>Bacteria</taxon>
        <taxon>Candidatus Magasanikiibacteriota</taxon>
    </lineage>
</organism>
<evidence type="ECO:0000313" key="1">
    <source>
        <dbReference type="EMBL" id="PJC52107.1"/>
    </source>
</evidence>
<dbReference type="EMBL" id="PFRH01000143">
    <property type="protein sequence ID" value="PJC52107.1"/>
    <property type="molecule type" value="Genomic_DNA"/>
</dbReference>
<proteinExistence type="predicted"/>
<sequence>MSRENWVAWYHLRHGSQRRWYHLEHRLGDGAVDQVLWWFCVRQLEAHRGGELMPMPMPGDYFIGWRTGLLRVVSVDEGGYRYHSPKGCEGSCLSLPGTGKEPFWISLGDVVHEVSGERRGITFTVITLDFENNQIECTFLEGETIIFDKAGMQLLARGPASDDVAS</sequence>
<evidence type="ECO:0000313" key="2">
    <source>
        <dbReference type="Proteomes" id="UP000231456"/>
    </source>
</evidence>
<dbReference type="AlphaFoldDB" id="A0A2M8F8Q9"/>
<gene>
    <name evidence="1" type="ORF">CO030_04625</name>
</gene>